<dbReference type="PROSITE" id="PS50082">
    <property type="entry name" value="WD_REPEATS_2"/>
    <property type="match status" value="2"/>
</dbReference>
<dbReference type="InterPro" id="IPR036322">
    <property type="entry name" value="WD40_repeat_dom_sf"/>
</dbReference>
<dbReference type="Pfam" id="PF00400">
    <property type="entry name" value="WD40"/>
    <property type="match status" value="3"/>
</dbReference>
<feature type="repeat" description="WD" evidence="4">
    <location>
        <begin position="228"/>
        <end position="250"/>
    </location>
</feature>
<gene>
    <name evidence="6" type="ORF">MUK42_30913</name>
</gene>
<evidence type="ECO:0000313" key="7">
    <source>
        <dbReference type="Proteomes" id="UP001055439"/>
    </source>
</evidence>
<sequence>MGRGGKASMATLVAGSYEKFIWGFAFKPETLTLKPLFSYLSHIGPIKAVAAAGTVAASGGSDDAIKLYDLAAAAEVGTLLDHSGAVTALAFYAPASFPGGLPRNLLSASDDGAVCIYDADPFVHLKTVPTHRKGVADLAVHPTGRAALTVGRDACLALINLVRGRRSFSCRLDREASIVRYGCGDGGRFFMVADERITVHDSEDARLIQEMDGQKRVLCVAPSENGVLFTGGEDRSITAWDTTSGKVAYSIEDAHSTRVKGLVIFKNGNDAESSEASDFIVSASSDGVIRVWDPRMTAKEKPNPLAETNTKSRLTCLAGSFRKCPDAPPNLNLRSMRHHGTITRNHNNYGSNGDNTQNQTMKTSSTNKPADNLEEKDAVIFSSRGSDTENKEAMSLSFL</sequence>
<name>A0A9E7K004_9LILI</name>
<dbReference type="Proteomes" id="UP001055439">
    <property type="component" value="Chromosome 4"/>
</dbReference>
<dbReference type="InterPro" id="IPR001680">
    <property type="entry name" value="WD40_rpt"/>
</dbReference>
<feature type="repeat" description="WD" evidence="4">
    <location>
        <begin position="274"/>
        <end position="293"/>
    </location>
</feature>
<dbReference type="InterPro" id="IPR020472">
    <property type="entry name" value="WD40_PAC1"/>
</dbReference>
<dbReference type="InterPro" id="IPR015943">
    <property type="entry name" value="WD40/YVTN_repeat-like_dom_sf"/>
</dbReference>
<evidence type="ECO:0000256" key="2">
    <source>
        <dbReference type="ARBA" id="ARBA00022574"/>
    </source>
</evidence>
<feature type="compositionally biased region" description="Polar residues" evidence="5">
    <location>
        <begin position="342"/>
        <end position="369"/>
    </location>
</feature>
<evidence type="ECO:0000256" key="5">
    <source>
        <dbReference type="SAM" id="MobiDB-lite"/>
    </source>
</evidence>
<keyword evidence="1" id="KW-0690">Ribosome biogenesis</keyword>
<dbReference type="SMART" id="SM00320">
    <property type="entry name" value="WD40"/>
    <property type="match status" value="5"/>
</dbReference>
<dbReference type="OrthoDB" id="308449at2759"/>
<feature type="region of interest" description="Disordered" evidence="5">
    <location>
        <begin position="380"/>
        <end position="399"/>
    </location>
</feature>
<dbReference type="PANTHER" id="PTHR44675">
    <property type="entry name" value="PAK1 INTERACTING PROTEIN 1"/>
    <property type="match status" value="1"/>
</dbReference>
<evidence type="ECO:0000313" key="6">
    <source>
        <dbReference type="EMBL" id="URD98506.1"/>
    </source>
</evidence>
<keyword evidence="2 4" id="KW-0853">WD repeat</keyword>
<protein>
    <submittedName>
        <fullName evidence="6">WD domain, G-beta repeat</fullName>
    </submittedName>
</protein>
<dbReference type="PRINTS" id="PR00320">
    <property type="entry name" value="GPROTEINBRPT"/>
</dbReference>
<feature type="region of interest" description="Disordered" evidence="5">
    <location>
        <begin position="341"/>
        <end position="374"/>
    </location>
</feature>
<evidence type="ECO:0000256" key="1">
    <source>
        <dbReference type="ARBA" id="ARBA00022517"/>
    </source>
</evidence>
<dbReference type="SUPFAM" id="SSF50978">
    <property type="entry name" value="WD40 repeat-like"/>
    <property type="match status" value="1"/>
</dbReference>
<dbReference type="GO" id="GO:0042254">
    <property type="term" value="P:ribosome biogenesis"/>
    <property type="evidence" value="ECO:0007669"/>
    <property type="project" value="UniProtKB-KW"/>
</dbReference>
<keyword evidence="3" id="KW-0677">Repeat</keyword>
<proteinExistence type="predicted"/>
<dbReference type="EMBL" id="CP097506">
    <property type="protein sequence ID" value="URD98506.1"/>
    <property type="molecule type" value="Genomic_DNA"/>
</dbReference>
<organism evidence="6 7">
    <name type="scientific">Musa troglodytarum</name>
    <name type="common">fe'i banana</name>
    <dbReference type="NCBI Taxonomy" id="320322"/>
    <lineage>
        <taxon>Eukaryota</taxon>
        <taxon>Viridiplantae</taxon>
        <taxon>Streptophyta</taxon>
        <taxon>Embryophyta</taxon>
        <taxon>Tracheophyta</taxon>
        <taxon>Spermatophyta</taxon>
        <taxon>Magnoliopsida</taxon>
        <taxon>Liliopsida</taxon>
        <taxon>Zingiberales</taxon>
        <taxon>Musaceae</taxon>
        <taxon>Musa</taxon>
    </lineage>
</organism>
<dbReference type="InterPro" id="IPR051959">
    <property type="entry name" value="PAK1-Kinase_Regulator"/>
</dbReference>
<keyword evidence="7" id="KW-1185">Reference proteome</keyword>
<accession>A0A9E7K004</accession>
<dbReference type="PANTHER" id="PTHR44675:SF1">
    <property type="entry name" value="P21-ACTIVATED PROTEIN KINASE-INTERACTING PROTEIN 1"/>
    <property type="match status" value="1"/>
</dbReference>
<dbReference type="AlphaFoldDB" id="A0A9E7K004"/>
<reference evidence="6" key="1">
    <citation type="submission" date="2022-05" db="EMBL/GenBank/DDBJ databases">
        <title>The Musa troglodytarum L. genome provides insights into the mechanism of non-climacteric behaviour and enrichment of carotenoids.</title>
        <authorList>
            <person name="Wang J."/>
        </authorList>
    </citation>
    <scope>NUCLEOTIDE SEQUENCE</scope>
    <source>
        <tissue evidence="6">Leaf</tissue>
    </source>
</reference>
<evidence type="ECO:0000256" key="4">
    <source>
        <dbReference type="PROSITE-ProRule" id="PRU00221"/>
    </source>
</evidence>
<dbReference type="Gene3D" id="2.130.10.10">
    <property type="entry name" value="YVTN repeat-like/Quinoprotein amine dehydrogenase"/>
    <property type="match status" value="2"/>
</dbReference>
<evidence type="ECO:0000256" key="3">
    <source>
        <dbReference type="ARBA" id="ARBA00022737"/>
    </source>
</evidence>